<protein>
    <submittedName>
        <fullName evidence="1">Uncharacterized protein</fullName>
    </submittedName>
</protein>
<proteinExistence type="predicted"/>
<dbReference type="EMBL" id="JACVVK020000723">
    <property type="protein sequence ID" value="KAK7451837.1"/>
    <property type="molecule type" value="Genomic_DNA"/>
</dbReference>
<evidence type="ECO:0000313" key="2">
    <source>
        <dbReference type="Proteomes" id="UP001519460"/>
    </source>
</evidence>
<gene>
    <name evidence="1" type="ORF">BaRGS_00039787</name>
</gene>
<organism evidence="1 2">
    <name type="scientific">Batillaria attramentaria</name>
    <dbReference type="NCBI Taxonomy" id="370345"/>
    <lineage>
        <taxon>Eukaryota</taxon>
        <taxon>Metazoa</taxon>
        <taxon>Spiralia</taxon>
        <taxon>Lophotrochozoa</taxon>
        <taxon>Mollusca</taxon>
        <taxon>Gastropoda</taxon>
        <taxon>Caenogastropoda</taxon>
        <taxon>Sorbeoconcha</taxon>
        <taxon>Cerithioidea</taxon>
        <taxon>Batillariidae</taxon>
        <taxon>Batillaria</taxon>
    </lineage>
</organism>
<comment type="caution">
    <text evidence="1">The sequence shown here is derived from an EMBL/GenBank/DDBJ whole genome shotgun (WGS) entry which is preliminary data.</text>
</comment>
<sequence length="137" mass="15528">MSRHENGTPPEPLHRYSHYLCTVECRLVGPYLPDLASIEEASCCYSFDTLEHKPSWPVTNIAYSGGAADYRPPRWKDEEIRDASALNNLTGCYDLYSRSRSKRDTKTTYEKGRAGGFSKRAMAEIPAGPRDEMEDVF</sequence>
<accession>A0ABD0J1X4</accession>
<name>A0ABD0J1X4_9CAEN</name>
<dbReference type="AlphaFoldDB" id="A0ABD0J1X4"/>
<reference evidence="1 2" key="1">
    <citation type="journal article" date="2023" name="Sci. Data">
        <title>Genome assembly of the Korean intertidal mud-creeper Batillaria attramentaria.</title>
        <authorList>
            <person name="Patra A.K."/>
            <person name="Ho P.T."/>
            <person name="Jun S."/>
            <person name="Lee S.J."/>
            <person name="Kim Y."/>
            <person name="Won Y.J."/>
        </authorList>
    </citation>
    <scope>NUCLEOTIDE SEQUENCE [LARGE SCALE GENOMIC DNA]</scope>
    <source>
        <strain evidence="1">Wonlab-2016</strain>
    </source>
</reference>
<dbReference type="Proteomes" id="UP001519460">
    <property type="component" value="Unassembled WGS sequence"/>
</dbReference>
<keyword evidence="2" id="KW-1185">Reference proteome</keyword>
<evidence type="ECO:0000313" key="1">
    <source>
        <dbReference type="EMBL" id="KAK7451837.1"/>
    </source>
</evidence>